<dbReference type="InterPro" id="IPR009825">
    <property type="entry name" value="ECF_substrate-spec-like"/>
</dbReference>
<feature type="transmembrane region" description="Helical" evidence="3">
    <location>
        <begin position="70"/>
        <end position="92"/>
    </location>
</feature>
<keyword evidence="2 3" id="KW-1133">Transmembrane helix</keyword>
<dbReference type="Proteomes" id="UP000641741">
    <property type="component" value="Unassembled WGS sequence"/>
</dbReference>
<evidence type="ECO:0000313" key="4">
    <source>
        <dbReference type="EMBL" id="MBC5695075.1"/>
    </source>
</evidence>
<dbReference type="RefSeq" id="WP_118723181.1">
    <property type="nucleotide sequence ID" value="NZ_JACOPK010000003.1"/>
</dbReference>
<reference evidence="4 5" key="1">
    <citation type="submission" date="2020-08" db="EMBL/GenBank/DDBJ databases">
        <title>Genome public.</title>
        <authorList>
            <person name="Liu C."/>
            <person name="Sun Q."/>
        </authorList>
    </citation>
    <scope>NUCLEOTIDE SEQUENCE [LARGE SCALE GENOMIC DNA]</scope>
    <source>
        <strain evidence="4 5">M2</strain>
    </source>
</reference>
<evidence type="ECO:0000313" key="5">
    <source>
        <dbReference type="Proteomes" id="UP000641741"/>
    </source>
</evidence>
<evidence type="ECO:0000256" key="2">
    <source>
        <dbReference type="ARBA" id="ARBA00022989"/>
    </source>
</evidence>
<comment type="caution">
    <text evidence="4">The sequence shown here is derived from an EMBL/GenBank/DDBJ whole genome shotgun (WGS) entry which is preliminary data.</text>
</comment>
<name>A0ABR7GL86_9FIRM</name>
<dbReference type="Gene3D" id="1.10.1760.20">
    <property type="match status" value="1"/>
</dbReference>
<keyword evidence="1 3" id="KW-0812">Transmembrane</keyword>
<sequence length="168" mass="17812">MDLKRIVRIAMMAALIFAGTYTFKIPIAITGGYTHLGDCAIFVGVMLLGRKDGALAAALGAALSDLLSGAMLWVLPTFIIKGIMALIMGLAVEKLMPEHRYGWLIGEVLGGVCQIVGYQLVKIVLISPAAAIATIPTITMQTIAGIVIASVVITIMQSSNLIERLKRS</sequence>
<feature type="transmembrane region" description="Helical" evidence="3">
    <location>
        <begin position="104"/>
        <end position="125"/>
    </location>
</feature>
<proteinExistence type="predicted"/>
<organism evidence="4 5">
    <name type="scientific">Agathobaculum hominis</name>
    <dbReference type="NCBI Taxonomy" id="2763014"/>
    <lineage>
        <taxon>Bacteria</taxon>
        <taxon>Bacillati</taxon>
        <taxon>Bacillota</taxon>
        <taxon>Clostridia</taxon>
        <taxon>Eubacteriales</taxon>
        <taxon>Butyricicoccaceae</taxon>
        <taxon>Agathobaculum</taxon>
    </lineage>
</organism>
<dbReference type="PANTHER" id="PTHR37815">
    <property type="entry name" value="UPF0397 PROTEIN BC_2624-RELATED"/>
    <property type="match status" value="1"/>
</dbReference>
<evidence type="ECO:0000256" key="3">
    <source>
        <dbReference type="SAM" id="Phobius"/>
    </source>
</evidence>
<dbReference type="EMBL" id="JACOPK010000003">
    <property type="protein sequence ID" value="MBC5695075.1"/>
    <property type="molecule type" value="Genomic_DNA"/>
</dbReference>
<gene>
    <name evidence="4" type="ORF">H8S02_03830</name>
</gene>
<evidence type="ECO:0000256" key="1">
    <source>
        <dbReference type="ARBA" id="ARBA00022692"/>
    </source>
</evidence>
<protein>
    <submittedName>
        <fullName evidence="4">ECF transporter S component</fullName>
    </submittedName>
</protein>
<dbReference type="Pfam" id="PF07155">
    <property type="entry name" value="ECF-ribofla_trS"/>
    <property type="match status" value="1"/>
</dbReference>
<dbReference type="PANTHER" id="PTHR37815:SF3">
    <property type="entry name" value="UPF0397 PROTEIN SPR0429"/>
    <property type="match status" value="1"/>
</dbReference>
<feature type="transmembrane region" description="Helical" evidence="3">
    <location>
        <begin position="6"/>
        <end position="23"/>
    </location>
</feature>
<keyword evidence="3" id="KW-0472">Membrane</keyword>
<accession>A0ABR7GL86</accession>
<keyword evidence="5" id="KW-1185">Reference proteome</keyword>
<feature type="transmembrane region" description="Helical" evidence="3">
    <location>
        <begin position="131"/>
        <end position="156"/>
    </location>
</feature>